<dbReference type="EMBL" id="CAJVCH010539017">
    <property type="protein sequence ID" value="CAG7826213.1"/>
    <property type="molecule type" value="Genomic_DNA"/>
</dbReference>
<protein>
    <submittedName>
        <fullName evidence="1">Uncharacterized protein</fullName>
    </submittedName>
</protein>
<evidence type="ECO:0000313" key="1">
    <source>
        <dbReference type="EMBL" id="CAG7826213.1"/>
    </source>
</evidence>
<accession>A0A8J2PM89</accession>
<evidence type="ECO:0000313" key="2">
    <source>
        <dbReference type="Proteomes" id="UP000708208"/>
    </source>
</evidence>
<dbReference type="Proteomes" id="UP000708208">
    <property type="component" value="Unassembled WGS sequence"/>
</dbReference>
<feature type="non-terminal residue" evidence="1">
    <location>
        <position position="1"/>
    </location>
</feature>
<gene>
    <name evidence="1" type="ORF">AFUS01_LOCUS36278</name>
</gene>
<reference evidence="1" key="1">
    <citation type="submission" date="2021-06" db="EMBL/GenBank/DDBJ databases">
        <authorList>
            <person name="Hodson N. C."/>
            <person name="Mongue J. A."/>
            <person name="Jaron S. K."/>
        </authorList>
    </citation>
    <scope>NUCLEOTIDE SEQUENCE</scope>
</reference>
<proteinExistence type="predicted"/>
<name>A0A8J2PM89_9HEXA</name>
<comment type="caution">
    <text evidence="1">The sequence shown here is derived from an EMBL/GenBank/DDBJ whole genome shotgun (WGS) entry which is preliminary data.</text>
</comment>
<dbReference type="AlphaFoldDB" id="A0A8J2PM89"/>
<organism evidence="1 2">
    <name type="scientific">Allacma fusca</name>
    <dbReference type="NCBI Taxonomy" id="39272"/>
    <lineage>
        <taxon>Eukaryota</taxon>
        <taxon>Metazoa</taxon>
        <taxon>Ecdysozoa</taxon>
        <taxon>Arthropoda</taxon>
        <taxon>Hexapoda</taxon>
        <taxon>Collembola</taxon>
        <taxon>Symphypleona</taxon>
        <taxon>Sminthuridae</taxon>
        <taxon>Allacma</taxon>
    </lineage>
</organism>
<keyword evidence="2" id="KW-1185">Reference proteome</keyword>
<sequence>GSKSPNADDNFIQELFSIFGLDLFMNSLNFQLDQEELETIFDLEFHLINFTNLLDKLVKTWKIPGNLKKCVESTDFIDGFMNLSKLFLEELLQFHKSSVELENREDQGLAFFRLSFVVIWIFHVNRVIRENHQRGLEKLFQEIMDSTLIGCLPHTLKLFCKNELSEFEQILVRYDNKPDWVTKLWTIINFPNLQKN</sequence>